<reference evidence="1 2" key="1">
    <citation type="submission" date="2024-01" db="EMBL/GenBank/DDBJ databases">
        <title>The genomes of 5 underutilized Papilionoideae crops provide insights into root nodulation and disease resistanc.</title>
        <authorList>
            <person name="Jiang F."/>
        </authorList>
    </citation>
    <scope>NUCLEOTIDE SEQUENCE [LARGE SCALE GENOMIC DNA]</scope>
    <source>
        <strain evidence="1">LVBAO_FW01</strain>
        <tissue evidence="1">Leaves</tissue>
    </source>
</reference>
<protein>
    <submittedName>
        <fullName evidence="1">Uncharacterized protein</fullName>
    </submittedName>
</protein>
<name>A0AAN9LQ99_CANGL</name>
<comment type="caution">
    <text evidence="1">The sequence shown here is derived from an EMBL/GenBank/DDBJ whole genome shotgun (WGS) entry which is preliminary data.</text>
</comment>
<dbReference type="EMBL" id="JAYMYQ010000004">
    <property type="protein sequence ID" value="KAK7338248.1"/>
    <property type="molecule type" value="Genomic_DNA"/>
</dbReference>
<dbReference type="AlphaFoldDB" id="A0AAN9LQ99"/>
<evidence type="ECO:0000313" key="1">
    <source>
        <dbReference type="EMBL" id="KAK7338248.1"/>
    </source>
</evidence>
<organism evidence="1 2">
    <name type="scientific">Canavalia gladiata</name>
    <name type="common">Sword bean</name>
    <name type="synonym">Dolichos gladiatus</name>
    <dbReference type="NCBI Taxonomy" id="3824"/>
    <lineage>
        <taxon>Eukaryota</taxon>
        <taxon>Viridiplantae</taxon>
        <taxon>Streptophyta</taxon>
        <taxon>Embryophyta</taxon>
        <taxon>Tracheophyta</taxon>
        <taxon>Spermatophyta</taxon>
        <taxon>Magnoliopsida</taxon>
        <taxon>eudicotyledons</taxon>
        <taxon>Gunneridae</taxon>
        <taxon>Pentapetalae</taxon>
        <taxon>rosids</taxon>
        <taxon>fabids</taxon>
        <taxon>Fabales</taxon>
        <taxon>Fabaceae</taxon>
        <taxon>Papilionoideae</taxon>
        <taxon>50 kb inversion clade</taxon>
        <taxon>NPAAA clade</taxon>
        <taxon>indigoferoid/millettioid clade</taxon>
        <taxon>Phaseoleae</taxon>
        <taxon>Canavalia</taxon>
    </lineage>
</organism>
<gene>
    <name evidence="1" type="ORF">VNO77_18852</name>
</gene>
<accession>A0AAN9LQ99</accession>
<keyword evidence="2" id="KW-1185">Reference proteome</keyword>
<evidence type="ECO:0000313" key="2">
    <source>
        <dbReference type="Proteomes" id="UP001367508"/>
    </source>
</evidence>
<dbReference type="Proteomes" id="UP001367508">
    <property type="component" value="Unassembled WGS sequence"/>
</dbReference>
<proteinExistence type="predicted"/>
<sequence>MSLKRFRTALSHSLLQFFFKRSSYHCRRGRNLTQSALRLQSEASTIQMMETCCIQFLGCCILKPVLTSVLDLERLQWPQAKNTPLETNTRAKQQASQILPFLHLLAHESNTALRDPHVETIETIPQIAKKP</sequence>